<evidence type="ECO:0000256" key="14">
    <source>
        <dbReference type="ARBA" id="ARBA00022759"/>
    </source>
</evidence>
<evidence type="ECO:0000256" key="5">
    <source>
        <dbReference type="ARBA" id="ARBA00011448"/>
    </source>
</evidence>
<keyword evidence="18" id="KW-0190">Covalent protein-DNA linkage</keyword>
<comment type="cofactor">
    <cofactor evidence="1">
        <name>Mn(2+)</name>
        <dbReference type="ChEBI" id="CHEBI:29035"/>
    </cofactor>
</comment>
<evidence type="ECO:0000256" key="23">
    <source>
        <dbReference type="ARBA" id="ARBA00049360"/>
    </source>
</evidence>
<evidence type="ECO:0000256" key="3">
    <source>
        <dbReference type="ARBA" id="ARBA00004147"/>
    </source>
</evidence>
<dbReference type="GO" id="GO:0003724">
    <property type="term" value="F:RNA helicase activity"/>
    <property type="evidence" value="ECO:0007669"/>
    <property type="project" value="InterPro"/>
</dbReference>
<sequence length="296" mass="33974">MIMAGHPVKRYCFTLNNYTEEEEKKIKEFLTSENCEYAVVGKEVGENGTPHLQGFVNLKKKMRFHPFKKAIGERSHIEQARGTDCDNKKYCSKGGDLLLEVGEPSAQGKRSDLKAAVAALNAGSSMSEVAREFPSVFIRYGRGLRDYVITAGLGKSREWKTEVHVIVGIPGVGKSRHVQEKGGADLFWKPRGKWWDGYNGQSHVVLDDYYGWLPYDDLLRLMDRYPLRVETKGGSIEFLAKTMWITSNKQIKDWYDYVELKVDIRALYRRVTTYQVMREDGQLYDIQMTGDNKINY</sequence>
<evidence type="ECO:0000256" key="6">
    <source>
        <dbReference type="ARBA" id="ARBA00014531"/>
    </source>
</evidence>
<evidence type="ECO:0000256" key="22">
    <source>
        <dbReference type="ARBA" id="ARBA00032243"/>
    </source>
</evidence>
<evidence type="ECO:0000256" key="10">
    <source>
        <dbReference type="ARBA" id="ARBA00022705"/>
    </source>
</evidence>
<keyword evidence="13" id="KW-0547">Nucleotide-binding</keyword>
<keyword evidence="12" id="KW-0479">Metal-binding</keyword>
<dbReference type="GO" id="GO:0046872">
    <property type="term" value="F:metal ion binding"/>
    <property type="evidence" value="ECO:0007669"/>
    <property type="project" value="UniProtKB-KW"/>
</dbReference>
<evidence type="ECO:0000256" key="18">
    <source>
        <dbReference type="ARBA" id="ARBA00023124"/>
    </source>
</evidence>
<evidence type="ECO:0000256" key="15">
    <source>
        <dbReference type="ARBA" id="ARBA00022801"/>
    </source>
</evidence>
<evidence type="ECO:0000256" key="21">
    <source>
        <dbReference type="ARBA" id="ARBA00030754"/>
    </source>
</evidence>
<dbReference type="GO" id="GO:0005524">
    <property type="term" value="F:ATP binding"/>
    <property type="evidence" value="ECO:0007669"/>
    <property type="project" value="UniProtKB-KW"/>
</dbReference>
<dbReference type="PROSITE" id="PS52020">
    <property type="entry name" value="CRESS_DNA_REP"/>
    <property type="match status" value="1"/>
</dbReference>
<keyword evidence="20" id="KW-0511">Multifunctional enzyme</keyword>
<reference evidence="25" key="1">
    <citation type="submission" date="2020-02" db="EMBL/GenBank/DDBJ databases">
        <authorList>
            <person name="Zhao Y."/>
            <person name="Cui J."/>
            <person name="Tian R."/>
            <person name="Xu T."/>
            <person name="Hou C."/>
            <person name="Chen H."/>
        </authorList>
    </citation>
    <scope>NUCLEOTIDE SEQUENCE</scope>
    <source>
        <strain evidence="25">Henan-LY1-2019</strain>
    </source>
</reference>
<name>A0A7G4RNJ7_9CIRC</name>
<dbReference type="GO" id="GO:0006260">
    <property type="term" value="P:DNA replication"/>
    <property type="evidence" value="ECO:0007669"/>
    <property type="project" value="UniProtKB-KW"/>
</dbReference>
<keyword evidence="7" id="KW-1048">Host nucleus</keyword>
<comment type="cofactor">
    <cofactor evidence="2">
        <name>Mg(2+)</name>
        <dbReference type="ChEBI" id="CHEBI:18420"/>
    </cofactor>
</comment>
<evidence type="ECO:0000256" key="11">
    <source>
        <dbReference type="ARBA" id="ARBA00022722"/>
    </source>
</evidence>
<dbReference type="GO" id="GO:0003677">
    <property type="term" value="F:DNA binding"/>
    <property type="evidence" value="ECO:0007669"/>
    <property type="project" value="UniProtKB-KW"/>
</dbReference>
<comment type="subcellular location">
    <subcellularLocation>
        <location evidence="3">Host nucleus</location>
    </subcellularLocation>
</comment>
<dbReference type="Gene3D" id="3.40.1310.20">
    <property type="match status" value="1"/>
</dbReference>
<proteinExistence type="inferred from homology"/>
<evidence type="ECO:0000256" key="2">
    <source>
        <dbReference type="ARBA" id="ARBA00001946"/>
    </source>
</evidence>
<organism evidence="25">
    <name type="scientific">Porcine circovirus 4</name>
    <dbReference type="NCBI Taxonomy" id="2686039"/>
    <lineage>
        <taxon>Viruses</taxon>
        <taxon>Monodnaviria</taxon>
        <taxon>Shotokuvirae</taxon>
        <taxon>Cressdnaviricota</taxon>
        <taxon>Arfiviricetes</taxon>
        <taxon>Cirlivirales</taxon>
        <taxon>Circoviridae</taxon>
        <taxon>Circovirus</taxon>
        <taxon>Circovirus porcine4</taxon>
    </lineage>
</organism>
<keyword evidence="8" id="KW-0808">Transferase</keyword>
<evidence type="ECO:0000256" key="19">
    <source>
        <dbReference type="ARBA" id="ARBA00023125"/>
    </source>
</evidence>
<dbReference type="GO" id="GO:0004519">
    <property type="term" value="F:endonuclease activity"/>
    <property type="evidence" value="ECO:0007669"/>
    <property type="project" value="UniProtKB-KW"/>
</dbReference>
<comment type="catalytic activity">
    <reaction evidence="23">
        <text>ATP + H2O = ADP + phosphate + H(+)</text>
        <dbReference type="Rhea" id="RHEA:13065"/>
        <dbReference type="ChEBI" id="CHEBI:15377"/>
        <dbReference type="ChEBI" id="CHEBI:15378"/>
        <dbReference type="ChEBI" id="CHEBI:30616"/>
        <dbReference type="ChEBI" id="CHEBI:43474"/>
        <dbReference type="ChEBI" id="CHEBI:456216"/>
    </reaction>
</comment>
<dbReference type="InterPro" id="IPR000605">
    <property type="entry name" value="Helicase_SF3_ssDNA/RNA_vir"/>
</dbReference>
<keyword evidence="17" id="KW-0067">ATP-binding</keyword>
<accession>A0A7G4RNJ7</accession>
<keyword evidence="11" id="KW-0540">Nuclease</keyword>
<dbReference type="GO" id="GO:0016787">
    <property type="term" value="F:hydrolase activity"/>
    <property type="evidence" value="ECO:0007669"/>
    <property type="project" value="UniProtKB-KW"/>
</dbReference>
<comment type="subunit">
    <text evidence="5">Interacts with the capsid protein; this interaction relocates Rep into the nucleus.</text>
</comment>
<evidence type="ECO:0000256" key="8">
    <source>
        <dbReference type="ARBA" id="ARBA00022679"/>
    </source>
</evidence>
<feature type="domain" description="CRESS-DNA virus Rep endonuclease" evidence="24">
    <location>
        <begin position="5"/>
        <end position="104"/>
    </location>
</feature>
<evidence type="ECO:0000256" key="12">
    <source>
        <dbReference type="ARBA" id="ARBA00022723"/>
    </source>
</evidence>
<dbReference type="Pfam" id="PF02407">
    <property type="entry name" value="Viral_Rep"/>
    <property type="match status" value="1"/>
</dbReference>
<keyword evidence="16" id="KW-0347">Helicase</keyword>
<keyword evidence="14" id="KW-0255">Endonuclease</keyword>
<evidence type="ECO:0000256" key="20">
    <source>
        <dbReference type="ARBA" id="ARBA00023268"/>
    </source>
</evidence>
<evidence type="ECO:0000256" key="7">
    <source>
        <dbReference type="ARBA" id="ARBA00022562"/>
    </source>
</evidence>
<dbReference type="SUPFAM" id="SSF52540">
    <property type="entry name" value="P-loop containing nucleoside triphosphate hydrolases"/>
    <property type="match status" value="1"/>
</dbReference>
<evidence type="ECO:0000256" key="1">
    <source>
        <dbReference type="ARBA" id="ARBA00001936"/>
    </source>
</evidence>
<evidence type="ECO:0000259" key="24">
    <source>
        <dbReference type="PROSITE" id="PS52020"/>
    </source>
</evidence>
<evidence type="ECO:0000256" key="17">
    <source>
        <dbReference type="ARBA" id="ARBA00022840"/>
    </source>
</evidence>
<evidence type="ECO:0000256" key="9">
    <source>
        <dbReference type="ARBA" id="ARBA00022695"/>
    </source>
</evidence>
<dbReference type="GO" id="GO:0042025">
    <property type="term" value="C:host cell nucleus"/>
    <property type="evidence" value="ECO:0007669"/>
    <property type="project" value="UniProtKB-SubCell"/>
</dbReference>
<evidence type="ECO:0000256" key="16">
    <source>
        <dbReference type="ARBA" id="ARBA00022806"/>
    </source>
</evidence>
<keyword evidence="9" id="KW-0548">Nucleotidyltransferase</keyword>
<dbReference type="Pfam" id="PF00910">
    <property type="entry name" value="RNA_helicase"/>
    <property type="match status" value="1"/>
</dbReference>
<keyword evidence="19" id="KW-0238">DNA-binding</keyword>
<keyword evidence="15" id="KW-0378">Hydrolase</keyword>
<protein>
    <recommendedName>
        <fullName evidence="6">Replication-associated protein</fullName>
    </recommendedName>
    <alternativeName>
        <fullName evidence="21">ATP-dependent helicase Rep</fullName>
    </alternativeName>
    <alternativeName>
        <fullName evidence="22">RepP</fullName>
    </alternativeName>
</protein>
<evidence type="ECO:0000313" key="25">
    <source>
        <dbReference type="EMBL" id="QMT62882.1"/>
    </source>
</evidence>
<evidence type="ECO:0000256" key="13">
    <source>
        <dbReference type="ARBA" id="ARBA00022741"/>
    </source>
</evidence>
<dbReference type="GO" id="GO:0003723">
    <property type="term" value="F:RNA binding"/>
    <property type="evidence" value="ECO:0007669"/>
    <property type="project" value="InterPro"/>
</dbReference>
<dbReference type="InterPro" id="IPR049912">
    <property type="entry name" value="CRESS_DNA_REP"/>
</dbReference>
<comment type="similarity">
    <text evidence="4">Belongs to the nanoviruses/circoviruses replication-associated protein family.</text>
</comment>
<dbReference type="InterPro" id="IPR027417">
    <property type="entry name" value="P-loop_NTPase"/>
</dbReference>
<keyword evidence="10" id="KW-0235">DNA replication</keyword>
<evidence type="ECO:0000256" key="4">
    <source>
        <dbReference type="ARBA" id="ARBA00008545"/>
    </source>
</evidence>
<dbReference type="EMBL" id="MT015686">
    <property type="protein sequence ID" value="QMT62882.1"/>
    <property type="molecule type" value="Genomic_DNA"/>
</dbReference>
<dbReference type="GO" id="GO:0016779">
    <property type="term" value="F:nucleotidyltransferase activity"/>
    <property type="evidence" value="ECO:0007669"/>
    <property type="project" value="UniProtKB-KW"/>
</dbReference>